<dbReference type="AlphaFoldDB" id="J3N7B4"/>
<reference evidence="1" key="1">
    <citation type="journal article" date="2013" name="Nat. Commun.">
        <title>Whole-genome sequencing of Oryza brachyantha reveals mechanisms underlying Oryza genome evolution.</title>
        <authorList>
            <person name="Chen J."/>
            <person name="Huang Q."/>
            <person name="Gao D."/>
            <person name="Wang J."/>
            <person name="Lang Y."/>
            <person name="Liu T."/>
            <person name="Li B."/>
            <person name="Bai Z."/>
            <person name="Luis Goicoechea J."/>
            <person name="Liang C."/>
            <person name="Chen C."/>
            <person name="Zhang W."/>
            <person name="Sun S."/>
            <person name="Liao Y."/>
            <person name="Zhang X."/>
            <person name="Yang L."/>
            <person name="Song C."/>
            <person name="Wang M."/>
            <person name="Shi J."/>
            <person name="Liu G."/>
            <person name="Liu J."/>
            <person name="Zhou H."/>
            <person name="Zhou W."/>
            <person name="Yu Q."/>
            <person name="An N."/>
            <person name="Chen Y."/>
            <person name="Cai Q."/>
            <person name="Wang B."/>
            <person name="Liu B."/>
            <person name="Min J."/>
            <person name="Huang Y."/>
            <person name="Wu H."/>
            <person name="Li Z."/>
            <person name="Zhang Y."/>
            <person name="Yin Y."/>
            <person name="Song W."/>
            <person name="Jiang J."/>
            <person name="Jackson S.A."/>
            <person name="Wing R.A."/>
            <person name="Wang J."/>
            <person name="Chen M."/>
        </authorList>
    </citation>
    <scope>NUCLEOTIDE SEQUENCE [LARGE SCALE GENOMIC DNA]</scope>
    <source>
        <strain evidence="1">cv. IRGC 101232</strain>
    </source>
</reference>
<dbReference type="EnsemblPlants" id="OB11G17000.1">
    <property type="protein sequence ID" value="OB11G17000.1"/>
    <property type="gene ID" value="OB11G17000"/>
</dbReference>
<evidence type="ECO:0000313" key="2">
    <source>
        <dbReference type="Proteomes" id="UP000006038"/>
    </source>
</evidence>
<sequence length="51" mass="5967">MTQTQSIKMIKFDEHIFSHRSLNCIPIYVWLGRILPLKSTRGQISILIHAM</sequence>
<proteinExistence type="predicted"/>
<dbReference type="Gramene" id="OB11G17000.1">
    <property type="protein sequence ID" value="OB11G17000.1"/>
    <property type="gene ID" value="OB11G17000"/>
</dbReference>
<dbReference type="Proteomes" id="UP000006038">
    <property type="component" value="Chromosome 11"/>
</dbReference>
<protein>
    <submittedName>
        <fullName evidence="1">Uncharacterized protein</fullName>
    </submittedName>
</protein>
<reference evidence="1" key="2">
    <citation type="submission" date="2013-04" db="UniProtKB">
        <authorList>
            <consortium name="EnsemblPlants"/>
        </authorList>
    </citation>
    <scope>IDENTIFICATION</scope>
</reference>
<organism evidence="1">
    <name type="scientific">Oryza brachyantha</name>
    <name type="common">malo sina</name>
    <dbReference type="NCBI Taxonomy" id="4533"/>
    <lineage>
        <taxon>Eukaryota</taxon>
        <taxon>Viridiplantae</taxon>
        <taxon>Streptophyta</taxon>
        <taxon>Embryophyta</taxon>
        <taxon>Tracheophyta</taxon>
        <taxon>Spermatophyta</taxon>
        <taxon>Magnoliopsida</taxon>
        <taxon>Liliopsida</taxon>
        <taxon>Poales</taxon>
        <taxon>Poaceae</taxon>
        <taxon>BOP clade</taxon>
        <taxon>Oryzoideae</taxon>
        <taxon>Oryzeae</taxon>
        <taxon>Oryzinae</taxon>
        <taxon>Oryza</taxon>
    </lineage>
</organism>
<accession>J3N7B4</accession>
<evidence type="ECO:0000313" key="1">
    <source>
        <dbReference type="EnsemblPlants" id="OB11G17000.1"/>
    </source>
</evidence>
<name>J3N7B4_ORYBR</name>
<dbReference type="HOGENOM" id="CLU_3109587_0_0_1"/>
<keyword evidence="2" id="KW-1185">Reference proteome</keyword>